<reference evidence="2 3" key="1">
    <citation type="submission" date="2018-09" db="EMBL/GenBank/DDBJ databases">
        <title>Novel species of Arthrobacter.</title>
        <authorList>
            <person name="Liu Q."/>
            <person name="Xin Y.-H."/>
        </authorList>
    </citation>
    <scope>NUCLEOTIDE SEQUENCE [LARGE SCALE GENOMIC DNA]</scope>
    <source>
        <strain evidence="2 3">Hz2</strain>
    </source>
</reference>
<dbReference type="Pfam" id="PF02195">
    <property type="entry name" value="ParB_N"/>
    <property type="match status" value="1"/>
</dbReference>
<dbReference type="InterPro" id="IPR050336">
    <property type="entry name" value="Chromosome_partition/occlusion"/>
</dbReference>
<dbReference type="InterPro" id="IPR042075">
    <property type="entry name" value="KorB_DNA-db"/>
</dbReference>
<dbReference type="SUPFAM" id="SSF110849">
    <property type="entry name" value="ParB/Sulfiredoxin"/>
    <property type="match status" value="1"/>
</dbReference>
<dbReference type="InterPro" id="IPR036086">
    <property type="entry name" value="ParB/Sulfiredoxin_sf"/>
</dbReference>
<dbReference type="AlphaFoldDB" id="A0A3A5M2J5"/>
<comment type="caution">
    <text evidence="2">The sequence shown here is derived from an EMBL/GenBank/DDBJ whole genome shotgun (WGS) entry which is preliminary data.</text>
</comment>
<evidence type="ECO:0000259" key="1">
    <source>
        <dbReference type="SMART" id="SM00470"/>
    </source>
</evidence>
<dbReference type="Proteomes" id="UP000272560">
    <property type="component" value="Unassembled WGS sequence"/>
</dbReference>
<sequence>MPPFFMPAPVDGRRLSCFPGFREGSNQGNGPSLRFGLSPSRLLLRRIRAGMFFVCCPSDCAPPLHTINRLRRRHRPQSLSGAPASLISFEVSTRLRPSGLNTAPSGTSERVRQQAKNNGGRAKYQLAHHRLSPHLVTEGAPTMTSTTAVLEHLDPTQLTIDANVRADVRLDPEFLASIKQHGVLQPVVAHRTEAGVHVLYGQRRTLAAVETAQPTMPVYVVASLTEADRLVQQMVENDQRLALNDRDRTEAFHQLSLMGITAAQIAKKTGTKKTTVETALKVRANTTATEALTAGWTLEQSAALEEFSDEEATVKRLQHILEVQPEQFDHQVAYLRAERSTARLIAAATTEQEALGNTVVDGAGYGMPEHQHPHMLLRADGEKATKDDANAVVISTTYRNEVQVTAVIANFRDHGFTIREGLGMSPTAGQSGPMTDAQKEERRTVIQNNKKWDAATEVRQGWLTTLLGRKTPPKGWAQFTATTLANYGNSIARATAQKHELAASLAGVTDPDYRAYRALVEKPTTNPDKAVLAMMLAAHEADLSRESWRRPGPQAAYYLFQLEEWGYTLSEVESLITEHAMKDTKTAE</sequence>
<keyword evidence="3" id="KW-1185">Reference proteome</keyword>
<organism evidence="2 3">
    <name type="scientific">Arthrobacter cheniae</name>
    <dbReference type="NCBI Taxonomy" id="1258888"/>
    <lineage>
        <taxon>Bacteria</taxon>
        <taxon>Bacillati</taxon>
        <taxon>Actinomycetota</taxon>
        <taxon>Actinomycetes</taxon>
        <taxon>Micrococcales</taxon>
        <taxon>Micrococcaceae</taxon>
        <taxon>Arthrobacter</taxon>
    </lineage>
</organism>
<feature type="domain" description="ParB-like N-terminal" evidence="1">
    <location>
        <begin position="151"/>
        <end position="238"/>
    </location>
</feature>
<evidence type="ECO:0000313" key="2">
    <source>
        <dbReference type="EMBL" id="RJT75440.1"/>
    </source>
</evidence>
<dbReference type="GO" id="GO:0007059">
    <property type="term" value="P:chromosome segregation"/>
    <property type="evidence" value="ECO:0007669"/>
    <property type="project" value="TreeGrafter"/>
</dbReference>
<dbReference type="InterPro" id="IPR003115">
    <property type="entry name" value="ParB_N"/>
</dbReference>
<dbReference type="Gene3D" id="1.10.10.730">
    <property type="entry name" value="KorB DNA-binding domain"/>
    <property type="match status" value="1"/>
</dbReference>
<dbReference type="EMBL" id="QZVT01000016">
    <property type="protein sequence ID" value="RJT75440.1"/>
    <property type="molecule type" value="Genomic_DNA"/>
</dbReference>
<dbReference type="GO" id="GO:0005694">
    <property type="term" value="C:chromosome"/>
    <property type="evidence" value="ECO:0007669"/>
    <property type="project" value="TreeGrafter"/>
</dbReference>
<dbReference type="SMART" id="SM00470">
    <property type="entry name" value="ParB"/>
    <property type="match status" value="1"/>
</dbReference>
<dbReference type="Gene3D" id="3.90.1530.30">
    <property type="match status" value="1"/>
</dbReference>
<dbReference type="GO" id="GO:0045881">
    <property type="term" value="P:positive regulation of sporulation resulting in formation of a cellular spore"/>
    <property type="evidence" value="ECO:0007669"/>
    <property type="project" value="TreeGrafter"/>
</dbReference>
<protein>
    <submittedName>
        <fullName evidence="2">Chromosome partitioning protein ParB</fullName>
    </submittedName>
</protein>
<dbReference type="PANTHER" id="PTHR33375">
    <property type="entry name" value="CHROMOSOME-PARTITIONING PROTEIN PARB-RELATED"/>
    <property type="match status" value="1"/>
</dbReference>
<evidence type="ECO:0000313" key="3">
    <source>
        <dbReference type="Proteomes" id="UP000272560"/>
    </source>
</evidence>
<dbReference type="PANTHER" id="PTHR33375:SF1">
    <property type="entry name" value="CHROMOSOME-PARTITIONING PROTEIN PARB-RELATED"/>
    <property type="match status" value="1"/>
</dbReference>
<gene>
    <name evidence="2" type="ORF">D6T63_18025</name>
</gene>
<proteinExistence type="predicted"/>
<accession>A0A3A5M2J5</accession>
<dbReference type="SUPFAM" id="SSF109709">
    <property type="entry name" value="KorB DNA-binding domain-like"/>
    <property type="match status" value="1"/>
</dbReference>
<name>A0A3A5M2J5_9MICC</name>